<dbReference type="HOGENOM" id="CLU_048345_1_1_1"/>
<evidence type="ECO:0000256" key="1">
    <source>
        <dbReference type="ARBA" id="ARBA00001096"/>
    </source>
</evidence>
<dbReference type="CDD" id="cd09020">
    <property type="entry name" value="D-hex-6-P-epi_like"/>
    <property type="match status" value="1"/>
</dbReference>
<dbReference type="InterPro" id="IPR011013">
    <property type="entry name" value="Gal_mutarotase_sf_dom"/>
</dbReference>
<dbReference type="STRING" id="5601.A0A0D2D342"/>
<comment type="similarity">
    <text evidence="2">Belongs to the glucose-6-phosphate 1-epimerase family.</text>
</comment>
<dbReference type="GO" id="GO:0030246">
    <property type="term" value="F:carbohydrate binding"/>
    <property type="evidence" value="ECO:0007669"/>
    <property type="project" value="InterPro"/>
</dbReference>
<evidence type="ECO:0000256" key="3">
    <source>
        <dbReference type="ARBA" id="ARBA00012083"/>
    </source>
</evidence>
<accession>A0A0D2D342</accession>
<dbReference type="InterPro" id="IPR008183">
    <property type="entry name" value="Aldose_1/G6P_1-epimerase"/>
</dbReference>
<dbReference type="EMBL" id="KN846956">
    <property type="protein sequence ID" value="KIW71896.1"/>
    <property type="molecule type" value="Genomic_DNA"/>
</dbReference>
<dbReference type="Gene3D" id="2.70.98.10">
    <property type="match status" value="1"/>
</dbReference>
<protein>
    <recommendedName>
        <fullName evidence="3">glucose-6-phosphate 1-epimerase</fullName>
        <ecNumber evidence="3">5.1.3.15</ecNumber>
    </recommendedName>
</protein>
<name>A0A0D2D342_9EURO</name>
<reference evidence="5 6" key="1">
    <citation type="submission" date="2015-01" db="EMBL/GenBank/DDBJ databases">
        <title>The Genome Sequence of Capronia semiimmersa CBS27337.</title>
        <authorList>
            <consortium name="The Broad Institute Genomics Platform"/>
            <person name="Cuomo C."/>
            <person name="de Hoog S."/>
            <person name="Gorbushina A."/>
            <person name="Stielow B."/>
            <person name="Teixiera M."/>
            <person name="Abouelleil A."/>
            <person name="Chapman S.B."/>
            <person name="Priest M."/>
            <person name="Young S.K."/>
            <person name="Wortman J."/>
            <person name="Nusbaum C."/>
            <person name="Birren B."/>
        </authorList>
    </citation>
    <scope>NUCLEOTIDE SEQUENCE [LARGE SCALE GENOMIC DNA]</scope>
    <source>
        <strain evidence="5 6">CBS 27337</strain>
    </source>
</reference>
<organism evidence="5 6">
    <name type="scientific">Phialophora macrospora</name>
    <dbReference type="NCBI Taxonomy" id="1851006"/>
    <lineage>
        <taxon>Eukaryota</taxon>
        <taxon>Fungi</taxon>
        <taxon>Dikarya</taxon>
        <taxon>Ascomycota</taxon>
        <taxon>Pezizomycotina</taxon>
        <taxon>Eurotiomycetes</taxon>
        <taxon>Chaetothyriomycetidae</taxon>
        <taxon>Chaetothyriales</taxon>
        <taxon>Herpotrichiellaceae</taxon>
        <taxon>Phialophora</taxon>
    </lineage>
</organism>
<dbReference type="InterPro" id="IPR025532">
    <property type="entry name" value="G6P_1-epimerase"/>
</dbReference>
<evidence type="ECO:0000313" key="6">
    <source>
        <dbReference type="Proteomes" id="UP000054266"/>
    </source>
</evidence>
<dbReference type="GO" id="GO:0005737">
    <property type="term" value="C:cytoplasm"/>
    <property type="evidence" value="ECO:0007669"/>
    <property type="project" value="TreeGrafter"/>
</dbReference>
<dbReference type="Proteomes" id="UP000054266">
    <property type="component" value="Unassembled WGS sequence"/>
</dbReference>
<comment type="catalytic activity">
    <reaction evidence="1">
        <text>alpha-D-glucose 6-phosphate = beta-D-glucose 6-phosphate</text>
        <dbReference type="Rhea" id="RHEA:16249"/>
        <dbReference type="ChEBI" id="CHEBI:58225"/>
        <dbReference type="ChEBI" id="CHEBI:58247"/>
        <dbReference type="EC" id="5.1.3.15"/>
    </reaction>
</comment>
<evidence type="ECO:0000256" key="4">
    <source>
        <dbReference type="ARBA" id="ARBA00023235"/>
    </source>
</evidence>
<dbReference type="EC" id="5.1.3.15" evidence="3"/>
<proteinExistence type="inferred from homology"/>
<evidence type="ECO:0000313" key="5">
    <source>
        <dbReference type="EMBL" id="KIW71896.1"/>
    </source>
</evidence>
<dbReference type="SUPFAM" id="SSF74650">
    <property type="entry name" value="Galactose mutarotase-like"/>
    <property type="match status" value="1"/>
</dbReference>
<dbReference type="GO" id="GO:0005975">
    <property type="term" value="P:carbohydrate metabolic process"/>
    <property type="evidence" value="ECO:0007669"/>
    <property type="project" value="InterPro"/>
</dbReference>
<dbReference type="Pfam" id="PF01263">
    <property type="entry name" value="Aldose_epim"/>
    <property type="match status" value="1"/>
</dbReference>
<dbReference type="PANTHER" id="PTHR11122:SF13">
    <property type="entry name" value="GLUCOSE-6-PHOSPHATE 1-EPIMERASE"/>
    <property type="match status" value="1"/>
</dbReference>
<dbReference type="AlphaFoldDB" id="A0A0D2D342"/>
<dbReference type="GO" id="GO:0047938">
    <property type="term" value="F:glucose-6-phosphate 1-epimerase activity"/>
    <property type="evidence" value="ECO:0007669"/>
    <property type="project" value="UniProtKB-EC"/>
</dbReference>
<gene>
    <name evidence="5" type="ORF">PV04_00124</name>
</gene>
<dbReference type="InterPro" id="IPR014718">
    <property type="entry name" value="GH-type_carb-bd"/>
</dbReference>
<sequence length="408" mass="44390">MGGLPSKHALCVGTVSMVSLFFTQSPPLTLSSTARSLSARVLHIVLSFSSRTPSVTRPPFFAEPFQRLPLHCPPPPLLPVCSSPSLDMDRKHKPAAIPVSPSMAQPIVDLSDNVLTARLPSGDSVTVHLYGATVTSWKTGNGAEQLFLSSAAVLDGSKPIRGGIPLVFPVFGPPPKTHATGQLPQHGFARNTYWEFLGKSSSESLGKKGDDSVKLDFGLSPANLDEATRKKWPYEFGLVYSVTLGKGKLECLLHVQNKGDQSFEFQSLFHTYLAVKDIHKTAVQGLKSSPYVDKVRSAQTFTEESSSLSFSGETDRVYTPPKDPKAENPLVPLVVTEDGKERFVVTRDALPDVTVWNGWEDKIKGMGDFEPKDGWKRYLCIEPGSVSSWTKLEGGDAWEGGATFESKL</sequence>
<dbReference type="PANTHER" id="PTHR11122">
    <property type="entry name" value="APOSPORY-ASSOCIATED PROTEIN C-RELATED"/>
    <property type="match status" value="1"/>
</dbReference>
<evidence type="ECO:0000256" key="2">
    <source>
        <dbReference type="ARBA" id="ARBA00005866"/>
    </source>
</evidence>
<keyword evidence="6" id="KW-1185">Reference proteome</keyword>
<keyword evidence="4" id="KW-0413">Isomerase</keyword>